<accession>A0A834ZR81</accession>
<keyword evidence="3" id="KW-1185">Reference proteome</keyword>
<dbReference type="AlphaFoldDB" id="A0A834ZR81"/>
<dbReference type="OrthoDB" id="781564at2759"/>
<evidence type="ECO:0000313" key="3">
    <source>
        <dbReference type="Proteomes" id="UP000655225"/>
    </source>
</evidence>
<evidence type="ECO:0000256" key="1">
    <source>
        <dbReference type="SAM" id="MobiDB-lite"/>
    </source>
</evidence>
<dbReference type="PANTHER" id="PTHR36045">
    <property type="entry name" value="OS04G0558500 PROTEIN"/>
    <property type="match status" value="1"/>
</dbReference>
<gene>
    <name evidence="2" type="ORF">HHK36_000214</name>
</gene>
<name>A0A834ZR81_TETSI</name>
<proteinExistence type="predicted"/>
<evidence type="ECO:0000313" key="2">
    <source>
        <dbReference type="EMBL" id="KAF8412254.1"/>
    </source>
</evidence>
<dbReference type="Proteomes" id="UP000655225">
    <property type="component" value="Unassembled WGS sequence"/>
</dbReference>
<comment type="caution">
    <text evidence="2">The sequence shown here is derived from an EMBL/GenBank/DDBJ whole genome shotgun (WGS) entry which is preliminary data.</text>
</comment>
<organism evidence="2 3">
    <name type="scientific">Tetracentron sinense</name>
    <name type="common">Spur-leaf</name>
    <dbReference type="NCBI Taxonomy" id="13715"/>
    <lineage>
        <taxon>Eukaryota</taxon>
        <taxon>Viridiplantae</taxon>
        <taxon>Streptophyta</taxon>
        <taxon>Embryophyta</taxon>
        <taxon>Tracheophyta</taxon>
        <taxon>Spermatophyta</taxon>
        <taxon>Magnoliopsida</taxon>
        <taxon>Trochodendrales</taxon>
        <taxon>Trochodendraceae</taxon>
        <taxon>Tetracentron</taxon>
    </lineage>
</organism>
<feature type="compositionally biased region" description="Basic and acidic residues" evidence="1">
    <location>
        <begin position="1"/>
        <end position="25"/>
    </location>
</feature>
<reference evidence="2 3" key="1">
    <citation type="submission" date="2020-04" db="EMBL/GenBank/DDBJ databases">
        <title>Plant Genome Project.</title>
        <authorList>
            <person name="Zhang R.-G."/>
        </authorList>
    </citation>
    <scope>NUCLEOTIDE SEQUENCE [LARGE SCALE GENOMIC DNA]</scope>
    <source>
        <strain evidence="2">YNK0</strain>
        <tissue evidence="2">Leaf</tissue>
    </source>
</reference>
<dbReference type="EMBL" id="JABCRI010000001">
    <property type="protein sequence ID" value="KAF8412254.1"/>
    <property type="molecule type" value="Genomic_DNA"/>
</dbReference>
<sequence>MLKRVIETPLDGSHENRSSEDHGNNDELEELEVEVKQMAQTILHYRTMLPGQFKNTFASVIAAQRSVLPHFGDTAEPGISGVRNPDAGEDVVLHKGSLSAEEDPVTAKRIHLLKLKISSNISTITIILKRMNDARQCKLTRRSAGAGVWCGSS</sequence>
<dbReference type="PANTHER" id="PTHR36045:SF2">
    <property type="entry name" value="OS04G0558500 PROTEIN"/>
    <property type="match status" value="1"/>
</dbReference>
<feature type="region of interest" description="Disordered" evidence="1">
    <location>
        <begin position="1"/>
        <end position="26"/>
    </location>
</feature>
<protein>
    <submittedName>
        <fullName evidence="2">Uncharacterized protein</fullName>
    </submittedName>
</protein>